<name>A0A3N2CSQ7_9ACTN</name>
<evidence type="ECO:0000313" key="2">
    <source>
        <dbReference type="EMBL" id="ROR90582.1"/>
    </source>
</evidence>
<sequence length="95" mass="9976">MVNRGWWFVAGAGAGVYAAARARRVAESLTPQGLRDRVAGLSLGAQLLAEEVRAGAAEKEAELRDRLGLVAPEPGPPALHPTHTTPLQIPEEGTT</sequence>
<dbReference type="AlphaFoldDB" id="A0A3N2CSQ7"/>
<proteinExistence type="predicted"/>
<dbReference type="Proteomes" id="UP000281738">
    <property type="component" value="Unassembled WGS sequence"/>
</dbReference>
<dbReference type="EMBL" id="RKHO01000001">
    <property type="protein sequence ID" value="ROR90582.1"/>
    <property type="molecule type" value="Genomic_DNA"/>
</dbReference>
<feature type="region of interest" description="Disordered" evidence="1">
    <location>
        <begin position="70"/>
        <end position="95"/>
    </location>
</feature>
<dbReference type="InterPro" id="IPR046165">
    <property type="entry name" value="DUF6167"/>
</dbReference>
<gene>
    <name evidence="2" type="ORF">EDD33_1428</name>
</gene>
<accession>A0A3N2CSQ7</accession>
<reference evidence="2 3" key="1">
    <citation type="submission" date="2018-11" db="EMBL/GenBank/DDBJ databases">
        <title>Sequencing the genomes of 1000 actinobacteria strains.</title>
        <authorList>
            <person name="Klenk H.-P."/>
        </authorList>
    </citation>
    <scope>NUCLEOTIDE SEQUENCE [LARGE SCALE GENOMIC DNA]</scope>
    <source>
        <strain evidence="2 3">DSM 12652</strain>
    </source>
</reference>
<keyword evidence="3" id="KW-1185">Reference proteome</keyword>
<evidence type="ECO:0000313" key="3">
    <source>
        <dbReference type="Proteomes" id="UP000281738"/>
    </source>
</evidence>
<evidence type="ECO:0000256" key="1">
    <source>
        <dbReference type="SAM" id="MobiDB-lite"/>
    </source>
</evidence>
<evidence type="ECO:0008006" key="4">
    <source>
        <dbReference type="Google" id="ProtNLM"/>
    </source>
</evidence>
<dbReference type="Pfam" id="PF19664">
    <property type="entry name" value="DUF6167"/>
    <property type="match status" value="1"/>
</dbReference>
<protein>
    <recommendedName>
        <fullName evidence="4">Secreted protein</fullName>
    </recommendedName>
</protein>
<comment type="caution">
    <text evidence="2">The sequence shown here is derived from an EMBL/GenBank/DDBJ whole genome shotgun (WGS) entry which is preliminary data.</text>
</comment>
<organism evidence="2 3">
    <name type="scientific">Nocardioides aurantiacus</name>
    <dbReference type="NCBI Taxonomy" id="86796"/>
    <lineage>
        <taxon>Bacteria</taxon>
        <taxon>Bacillati</taxon>
        <taxon>Actinomycetota</taxon>
        <taxon>Actinomycetes</taxon>
        <taxon>Propionibacteriales</taxon>
        <taxon>Nocardioidaceae</taxon>
        <taxon>Nocardioides</taxon>
    </lineage>
</organism>